<dbReference type="EMBL" id="JAGGLV010000024">
    <property type="protein sequence ID" value="MBP2115204.1"/>
    <property type="molecule type" value="Genomic_DNA"/>
</dbReference>
<keyword evidence="3" id="KW-0762">Sugar transport</keyword>
<keyword evidence="3" id="KW-0813">Transport</keyword>
<dbReference type="PANTHER" id="PTHR43649">
    <property type="entry name" value="ARABINOSE-BINDING PROTEIN-RELATED"/>
    <property type="match status" value="1"/>
</dbReference>
<dbReference type="InterPro" id="IPR006059">
    <property type="entry name" value="SBP"/>
</dbReference>
<proteinExistence type="predicted"/>
<dbReference type="PANTHER" id="PTHR43649:SF12">
    <property type="entry name" value="DIACETYLCHITOBIOSE BINDING PROTEIN DASA"/>
    <property type="match status" value="1"/>
</dbReference>
<evidence type="ECO:0000313" key="3">
    <source>
        <dbReference type="EMBL" id="MBP2115204.1"/>
    </source>
</evidence>
<dbReference type="Proteomes" id="UP000773462">
    <property type="component" value="Unassembled WGS sequence"/>
</dbReference>
<evidence type="ECO:0000313" key="4">
    <source>
        <dbReference type="Proteomes" id="UP000773462"/>
    </source>
</evidence>
<protein>
    <submittedName>
        <fullName evidence="3">Multiple sugar transport system substrate-binding protein</fullName>
    </submittedName>
</protein>
<sequence>MQKKWLGLSLSLMLAAGIAGCGGNGNNNKSGGAAEGTPGAATASPTASAAAETGEPVQLKYWTDDRHDQEYIKELVNKFNETNGENIQVELTVMSENYAQSVDIAFTSNQAPDILRLKSGNTPEFVKKGYLAPIDGYLTDEIKTKFGSLLIDGVNRFDGKVYSLANTGLTLRLIYNKDLFDKAGIANPPASLQEMVDDAKKITETGKSEGVYGFALNFKSPKSAFDRSMREILSLSGYQGLGFDLETGQFDFAPYSQVIEYFKQMYEDGSILPGAETLDIDPLRAQFAAGKIGMYLSFSTEPGVYQDQFPTEINWAGTLAPTLDGQIKGTSEIVSAGTWLGISAKSAHQDAAWKFMQYMYGDDILKTYHEKGFGIAVVPSIVEQAKNPEIGGMEGFLVGEHDSLWPAVPNVTPEGSTYADAFFKYMLSGGDAKAIAADLNTRYNDALSKAVEKGEVTVTPDPAFDPMKPQGE</sequence>
<keyword evidence="4" id="KW-1185">Reference proteome</keyword>
<feature type="signal peptide" evidence="2">
    <location>
        <begin position="1"/>
        <end position="21"/>
    </location>
</feature>
<dbReference type="SUPFAM" id="SSF53850">
    <property type="entry name" value="Periplasmic binding protein-like II"/>
    <property type="match status" value="1"/>
</dbReference>
<reference evidence="3 4" key="1">
    <citation type="submission" date="2021-03" db="EMBL/GenBank/DDBJ databases">
        <title>Genomic Encyclopedia of Type Strains, Phase IV (KMG-IV): sequencing the most valuable type-strain genomes for metagenomic binning, comparative biology and taxonomic classification.</title>
        <authorList>
            <person name="Goeker M."/>
        </authorList>
    </citation>
    <scope>NUCLEOTIDE SEQUENCE [LARGE SCALE GENOMIC DNA]</scope>
    <source>
        <strain evidence="3 4">DSM 101953</strain>
    </source>
</reference>
<keyword evidence="2" id="KW-0732">Signal</keyword>
<accession>A0ABS4NYQ4</accession>
<evidence type="ECO:0000256" key="2">
    <source>
        <dbReference type="SAM" id="SignalP"/>
    </source>
</evidence>
<dbReference type="PROSITE" id="PS51257">
    <property type="entry name" value="PROKAR_LIPOPROTEIN"/>
    <property type="match status" value="1"/>
</dbReference>
<comment type="caution">
    <text evidence="3">The sequence shown here is derived from an EMBL/GenBank/DDBJ whole genome shotgun (WGS) entry which is preliminary data.</text>
</comment>
<dbReference type="Pfam" id="PF01547">
    <property type="entry name" value="SBP_bac_1"/>
    <property type="match status" value="1"/>
</dbReference>
<feature type="region of interest" description="Disordered" evidence="1">
    <location>
        <begin position="30"/>
        <end position="53"/>
    </location>
</feature>
<name>A0ABS4NYQ4_9BACL</name>
<dbReference type="Gene3D" id="3.40.190.10">
    <property type="entry name" value="Periplasmic binding protein-like II"/>
    <property type="match status" value="1"/>
</dbReference>
<gene>
    <name evidence="3" type="ORF">J2Z70_005390</name>
</gene>
<evidence type="ECO:0000256" key="1">
    <source>
        <dbReference type="SAM" id="MobiDB-lite"/>
    </source>
</evidence>
<feature type="chain" id="PRO_5045601178" evidence="2">
    <location>
        <begin position="22"/>
        <end position="472"/>
    </location>
</feature>
<organism evidence="3 4">
    <name type="scientific">Paenibacillus silagei</name>
    <dbReference type="NCBI Taxonomy" id="1670801"/>
    <lineage>
        <taxon>Bacteria</taxon>
        <taxon>Bacillati</taxon>
        <taxon>Bacillota</taxon>
        <taxon>Bacilli</taxon>
        <taxon>Bacillales</taxon>
        <taxon>Paenibacillaceae</taxon>
        <taxon>Paenibacillus</taxon>
    </lineage>
</organism>
<dbReference type="RefSeq" id="WP_209878155.1">
    <property type="nucleotide sequence ID" value="NZ_JAGGLV010000024.1"/>
</dbReference>
<dbReference type="InterPro" id="IPR050490">
    <property type="entry name" value="Bact_solute-bd_prot1"/>
</dbReference>